<proteinExistence type="predicted"/>
<gene>
    <name evidence="2" type="ORF">R1sor_020391</name>
</gene>
<protein>
    <recommendedName>
        <fullName evidence="4">Late embryogenesis abundant protein</fullName>
    </recommendedName>
</protein>
<name>A0ABD3IGX5_9MARC</name>
<feature type="compositionally biased region" description="Basic and acidic residues" evidence="1">
    <location>
        <begin position="1"/>
        <end position="17"/>
    </location>
</feature>
<feature type="region of interest" description="Disordered" evidence="1">
    <location>
        <begin position="1"/>
        <end position="21"/>
    </location>
</feature>
<accession>A0ABD3IGX5</accession>
<evidence type="ECO:0000256" key="1">
    <source>
        <dbReference type="SAM" id="MobiDB-lite"/>
    </source>
</evidence>
<sequence>MINVRRDGAEVAERERASGGGRLTTVTKETDALGGDEQAIPIIPFLLQQGVTMTSSEVNQAKGGNSNTHSAAWADVVAGITVDRPQTKTQEPQVQMMDWASGVEEDHIVV</sequence>
<reference evidence="2 3" key="1">
    <citation type="submission" date="2024-09" db="EMBL/GenBank/DDBJ databases">
        <title>Chromosome-scale assembly of Riccia sorocarpa.</title>
        <authorList>
            <person name="Paukszto L."/>
        </authorList>
    </citation>
    <scope>NUCLEOTIDE SEQUENCE [LARGE SCALE GENOMIC DNA]</scope>
    <source>
        <strain evidence="2">LP-2024</strain>
        <tissue evidence="2">Aerial parts of the thallus</tissue>
    </source>
</reference>
<evidence type="ECO:0000313" key="3">
    <source>
        <dbReference type="Proteomes" id="UP001633002"/>
    </source>
</evidence>
<organism evidence="2 3">
    <name type="scientific">Riccia sorocarpa</name>
    <dbReference type="NCBI Taxonomy" id="122646"/>
    <lineage>
        <taxon>Eukaryota</taxon>
        <taxon>Viridiplantae</taxon>
        <taxon>Streptophyta</taxon>
        <taxon>Embryophyta</taxon>
        <taxon>Marchantiophyta</taxon>
        <taxon>Marchantiopsida</taxon>
        <taxon>Marchantiidae</taxon>
        <taxon>Marchantiales</taxon>
        <taxon>Ricciaceae</taxon>
        <taxon>Riccia</taxon>
    </lineage>
</organism>
<evidence type="ECO:0000313" key="2">
    <source>
        <dbReference type="EMBL" id="KAL3702369.1"/>
    </source>
</evidence>
<comment type="caution">
    <text evidence="2">The sequence shown here is derived from an EMBL/GenBank/DDBJ whole genome shotgun (WGS) entry which is preliminary data.</text>
</comment>
<keyword evidence="3" id="KW-1185">Reference proteome</keyword>
<dbReference type="EMBL" id="JBJQOH010000001">
    <property type="protein sequence ID" value="KAL3702369.1"/>
    <property type="molecule type" value="Genomic_DNA"/>
</dbReference>
<dbReference type="Proteomes" id="UP001633002">
    <property type="component" value="Unassembled WGS sequence"/>
</dbReference>
<dbReference type="AlphaFoldDB" id="A0ABD3IGX5"/>
<evidence type="ECO:0008006" key="4">
    <source>
        <dbReference type="Google" id="ProtNLM"/>
    </source>
</evidence>